<gene>
    <name evidence="2" type="ORF">HKW67_09560</name>
</gene>
<dbReference type="AlphaFoldDB" id="A0A6M4IM54"/>
<dbReference type="InterPro" id="IPR004360">
    <property type="entry name" value="Glyas_Fos-R_dOase_dom"/>
</dbReference>
<dbReference type="PROSITE" id="PS51819">
    <property type="entry name" value="VOC"/>
    <property type="match status" value="1"/>
</dbReference>
<dbReference type="SUPFAM" id="SSF54593">
    <property type="entry name" value="Glyoxalase/Bleomycin resistance protein/Dihydroxybiphenyl dioxygenase"/>
    <property type="match status" value="1"/>
</dbReference>
<dbReference type="Gene3D" id="3.10.180.10">
    <property type="entry name" value="2,3-Dihydroxybiphenyl 1,2-Dioxygenase, domain 1"/>
    <property type="match status" value="1"/>
</dbReference>
<dbReference type="KEGG" id="ggr:HKW67_09560"/>
<dbReference type="InterPro" id="IPR029068">
    <property type="entry name" value="Glyas_Bleomycin-R_OHBP_Dase"/>
</dbReference>
<dbReference type="Pfam" id="PF00903">
    <property type="entry name" value="Glyoxalase"/>
    <property type="match status" value="1"/>
</dbReference>
<dbReference type="PANTHER" id="PTHR36437:SF2">
    <property type="entry name" value="GLYOXALASE_BLEOMYCIN RESISTANCE PROTEIN_DIOXYGENASE"/>
    <property type="match status" value="1"/>
</dbReference>
<evidence type="ECO:0000313" key="3">
    <source>
        <dbReference type="Proteomes" id="UP000500938"/>
    </source>
</evidence>
<accession>A0A6M4IM54</accession>
<dbReference type="RefSeq" id="WP_171225171.1">
    <property type="nucleotide sequence ID" value="NZ_CP053085.1"/>
</dbReference>
<protein>
    <submittedName>
        <fullName evidence="2">VOC family protein</fullName>
    </submittedName>
</protein>
<feature type="domain" description="VOC" evidence="1">
    <location>
        <begin position="2"/>
        <end position="127"/>
    </location>
</feature>
<proteinExistence type="predicted"/>
<keyword evidence="3" id="KW-1185">Reference proteome</keyword>
<dbReference type="EMBL" id="CP053085">
    <property type="protein sequence ID" value="QJR35740.1"/>
    <property type="molecule type" value="Genomic_DNA"/>
</dbReference>
<reference evidence="2 3" key="1">
    <citation type="submission" date="2020-05" db="EMBL/GenBank/DDBJ databases">
        <title>Complete genome sequence of Gemmatimonas greenlandica TET16.</title>
        <authorList>
            <person name="Zeng Y."/>
        </authorList>
    </citation>
    <scope>NUCLEOTIDE SEQUENCE [LARGE SCALE GENOMIC DNA]</scope>
    <source>
        <strain evidence="2 3">TET16</strain>
    </source>
</reference>
<organism evidence="2 3">
    <name type="scientific">Gemmatimonas groenlandica</name>
    <dbReference type="NCBI Taxonomy" id="2732249"/>
    <lineage>
        <taxon>Bacteria</taxon>
        <taxon>Pseudomonadati</taxon>
        <taxon>Gemmatimonadota</taxon>
        <taxon>Gemmatimonadia</taxon>
        <taxon>Gemmatimonadales</taxon>
        <taxon>Gemmatimonadaceae</taxon>
        <taxon>Gemmatimonas</taxon>
    </lineage>
</organism>
<evidence type="ECO:0000259" key="1">
    <source>
        <dbReference type="PROSITE" id="PS51819"/>
    </source>
</evidence>
<evidence type="ECO:0000313" key="2">
    <source>
        <dbReference type="EMBL" id="QJR35740.1"/>
    </source>
</evidence>
<dbReference type="PANTHER" id="PTHR36437">
    <property type="entry name" value="GLYOXALASE/BLEOMYCIN RESISTANCE PROTEIN/DIOXYGENASE"/>
    <property type="match status" value="1"/>
</dbReference>
<dbReference type="InterPro" id="IPR037523">
    <property type="entry name" value="VOC_core"/>
</dbReference>
<dbReference type="Proteomes" id="UP000500938">
    <property type="component" value="Chromosome"/>
</dbReference>
<sequence>MQLKFISVMVDDQSKALKFYTEVLGFEKMSDLPFGEYRWLTVTAPDGMAGVELVLEPMAFEPARVFQKALFDAGVPATAFISTDIHAEFARLKAAGVAFRGEPAVMGSVTVVLFEDTCGNLINLVQPA</sequence>
<name>A0A6M4IM54_9BACT</name>
<dbReference type="CDD" id="cd07263">
    <property type="entry name" value="VOC_like"/>
    <property type="match status" value="1"/>
</dbReference>